<protein>
    <recommendedName>
        <fullName evidence="3">CopG family transcriptional regulator</fullName>
    </recommendedName>
</protein>
<reference evidence="1 2" key="1">
    <citation type="journal article" date="2020" name="ISME J.">
        <title>Comparative genomics reveals insights into cyanobacterial evolution and habitat adaptation.</title>
        <authorList>
            <person name="Chen M.Y."/>
            <person name="Teng W.K."/>
            <person name="Zhao L."/>
            <person name="Hu C.X."/>
            <person name="Zhou Y.K."/>
            <person name="Han B.P."/>
            <person name="Song L.R."/>
            <person name="Shu W.S."/>
        </authorList>
    </citation>
    <scope>NUCLEOTIDE SEQUENCE [LARGE SCALE GENOMIC DNA]</scope>
    <source>
        <strain evidence="1 2">FACHB-3921</strain>
    </source>
</reference>
<accession>A0ABR8BL13</accession>
<evidence type="ECO:0000313" key="1">
    <source>
        <dbReference type="EMBL" id="MBD2254777.1"/>
    </source>
</evidence>
<gene>
    <name evidence="1" type="ORF">H6G14_26445</name>
</gene>
<proteinExistence type="predicted"/>
<dbReference type="InterPro" id="IPR013321">
    <property type="entry name" value="Arc_rbn_hlx_hlx"/>
</dbReference>
<evidence type="ECO:0000313" key="2">
    <source>
        <dbReference type="Proteomes" id="UP000621307"/>
    </source>
</evidence>
<dbReference type="Gene3D" id="1.10.1220.10">
    <property type="entry name" value="Met repressor-like"/>
    <property type="match status" value="1"/>
</dbReference>
<sequence length="62" mass="7126">MIDDVVARRNDPSYAQLSGYISKEVVKEFKMACTDLEISQVDAMEEAVKLWLEQYKANKAKK</sequence>
<keyword evidence="2" id="KW-1185">Reference proteome</keyword>
<name>A0ABR8BL13_9NOSO</name>
<comment type="caution">
    <text evidence="1">The sequence shown here is derived from an EMBL/GenBank/DDBJ whole genome shotgun (WGS) entry which is preliminary data.</text>
</comment>
<organism evidence="1 2">
    <name type="scientific">Nostoc parmelioides FACHB-3921</name>
    <dbReference type="NCBI Taxonomy" id="2692909"/>
    <lineage>
        <taxon>Bacteria</taxon>
        <taxon>Bacillati</taxon>
        <taxon>Cyanobacteriota</taxon>
        <taxon>Cyanophyceae</taxon>
        <taxon>Nostocales</taxon>
        <taxon>Nostocaceae</taxon>
        <taxon>Nostoc</taxon>
    </lineage>
</organism>
<evidence type="ECO:0008006" key="3">
    <source>
        <dbReference type="Google" id="ProtNLM"/>
    </source>
</evidence>
<dbReference type="EMBL" id="JACJQL010000064">
    <property type="protein sequence ID" value="MBD2254777.1"/>
    <property type="molecule type" value="Genomic_DNA"/>
</dbReference>
<dbReference type="Proteomes" id="UP000621307">
    <property type="component" value="Unassembled WGS sequence"/>
</dbReference>